<protein>
    <submittedName>
        <fullName evidence="1">20819_t:CDS:1</fullName>
    </submittedName>
</protein>
<evidence type="ECO:0000313" key="2">
    <source>
        <dbReference type="Proteomes" id="UP000789405"/>
    </source>
</evidence>
<dbReference type="EMBL" id="CAJVPY010001344">
    <property type="protein sequence ID" value="CAG8517741.1"/>
    <property type="molecule type" value="Genomic_DNA"/>
</dbReference>
<reference evidence="1" key="1">
    <citation type="submission" date="2021-06" db="EMBL/GenBank/DDBJ databases">
        <authorList>
            <person name="Kallberg Y."/>
            <person name="Tangrot J."/>
            <person name="Rosling A."/>
        </authorList>
    </citation>
    <scope>NUCLEOTIDE SEQUENCE</scope>
    <source>
        <strain evidence="1">MA453B</strain>
    </source>
</reference>
<dbReference type="AlphaFoldDB" id="A0A9N9A5R4"/>
<feature type="non-terminal residue" evidence="1">
    <location>
        <position position="1"/>
    </location>
</feature>
<gene>
    <name evidence="1" type="ORF">DERYTH_LOCUS3712</name>
</gene>
<dbReference type="Proteomes" id="UP000789405">
    <property type="component" value="Unassembled WGS sequence"/>
</dbReference>
<organism evidence="1 2">
    <name type="scientific">Dentiscutata erythropus</name>
    <dbReference type="NCBI Taxonomy" id="1348616"/>
    <lineage>
        <taxon>Eukaryota</taxon>
        <taxon>Fungi</taxon>
        <taxon>Fungi incertae sedis</taxon>
        <taxon>Mucoromycota</taxon>
        <taxon>Glomeromycotina</taxon>
        <taxon>Glomeromycetes</taxon>
        <taxon>Diversisporales</taxon>
        <taxon>Gigasporaceae</taxon>
        <taxon>Dentiscutata</taxon>
    </lineage>
</organism>
<sequence length="79" mass="9389">MAANMEICTTYQTAFNKLNKISIEHYLSVWKYVQTHITNKKDIDNWINSETQPETELDENIEPIKEYIKIDKKLEKKIA</sequence>
<proteinExistence type="predicted"/>
<comment type="caution">
    <text evidence="1">The sequence shown here is derived from an EMBL/GenBank/DDBJ whole genome shotgun (WGS) entry which is preliminary data.</text>
</comment>
<accession>A0A9N9A5R4</accession>
<keyword evidence="2" id="KW-1185">Reference proteome</keyword>
<evidence type="ECO:0000313" key="1">
    <source>
        <dbReference type="EMBL" id="CAG8517741.1"/>
    </source>
</evidence>
<name>A0A9N9A5R4_9GLOM</name>